<evidence type="ECO:0000256" key="2">
    <source>
        <dbReference type="ARBA" id="ARBA00023015"/>
    </source>
</evidence>
<dbReference type="GO" id="GO:0005634">
    <property type="term" value="C:nucleus"/>
    <property type="evidence" value="ECO:0007669"/>
    <property type="project" value="TreeGrafter"/>
</dbReference>
<name>A0AAE0YB09_9GAST</name>
<dbReference type="EMBL" id="JAWDGP010006556">
    <property type="protein sequence ID" value="KAK3739059.1"/>
    <property type="molecule type" value="Genomic_DNA"/>
</dbReference>
<dbReference type="Pfam" id="PF07716">
    <property type="entry name" value="bZIP_2"/>
    <property type="match status" value="1"/>
</dbReference>
<sequence>MAETAQWLAEDSQDECVPKMVHRRAKRIIPDTEKDEKYWEKRKRNNMAAKRSRENKRVLENDIRQKVTCLEESNAMLRKELAVMKSRFGLAPDQNIMTPEERAQCLQEIKANMEANAARRRKESSGSGDDVSSTSPSVYPVTLHVGGGGSGPGTAATSTSSPDEVDKRGGEDSDDSNSPKVEEGPGSAGGDVGEVGYGPSAYGPFNPSPSWGPIGASGMNAFPGSSTGAPGHVFSPALNGGVGGSTKLSPISNSFQEKGAGGGFGRFVGGVAGLGAYARPPYDYFSQYSSQMLYGAGDGSGLPGGAAPADLSTNRNKRQEEGSSARGASSAGLTGNGGGARGSGMGGPTKIEHIGHSMIPSPGAGSNGGGGILLDDMTAMASSLSHNSSGRSSGGGQDPQMLVRGLTLPTRLSNPLSSEGGAGAGVPHGLAAEAATLATGSQGIKGPEEEHLKRENDALKMAVRTLTAQMEHMKDQVYKE</sequence>
<keyword evidence="6" id="KW-0175">Coiled coil</keyword>
<dbReference type="GO" id="GO:0003700">
    <property type="term" value="F:DNA-binding transcription factor activity"/>
    <property type="evidence" value="ECO:0007669"/>
    <property type="project" value="InterPro"/>
</dbReference>
<comment type="similarity">
    <text evidence="1">Belongs to the bZIP family. NFIL3 subfamily.</text>
</comment>
<keyword evidence="5" id="KW-0539">Nucleus</keyword>
<dbReference type="InterPro" id="IPR046347">
    <property type="entry name" value="bZIP_sf"/>
</dbReference>
<feature type="compositionally biased region" description="Low complexity" evidence="7">
    <location>
        <begin position="125"/>
        <end position="142"/>
    </location>
</feature>
<feature type="coiled-coil region" evidence="6">
    <location>
        <begin position="449"/>
        <end position="476"/>
    </location>
</feature>
<accession>A0AAE0YB09</accession>
<dbReference type="FunFam" id="1.20.5.170:FF:000025">
    <property type="entry name" value="nuclear factor interleukin-3-regulated protein-like"/>
    <property type="match status" value="1"/>
</dbReference>
<gene>
    <name evidence="9" type="ORF">RRG08_025148</name>
</gene>
<dbReference type="InterPro" id="IPR047229">
    <property type="entry name" value="NFIL3-like"/>
</dbReference>
<comment type="caution">
    <text evidence="9">The sequence shown here is derived from an EMBL/GenBank/DDBJ whole genome shotgun (WGS) entry which is preliminary data.</text>
</comment>
<evidence type="ECO:0000256" key="5">
    <source>
        <dbReference type="ARBA" id="ARBA00023242"/>
    </source>
</evidence>
<feature type="domain" description="BZIP" evidence="8">
    <location>
        <begin position="35"/>
        <end position="85"/>
    </location>
</feature>
<feature type="compositionally biased region" description="Gly residues" evidence="7">
    <location>
        <begin position="334"/>
        <end position="347"/>
    </location>
</feature>
<feature type="region of interest" description="Disordered" evidence="7">
    <location>
        <begin position="115"/>
        <end position="201"/>
    </location>
</feature>
<dbReference type="SMART" id="SM00338">
    <property type="entry name" value="BRLZ"/>
    <property type="match status" value="1"/>
</dbReference>
<evidence type="ECO:0000313" key="9">
    <source>
        <dbReference type="EMBL" id="KAK3739059.1"/>
    </source>
</evidence>
<dbReference type="PROSITE" id="PS50217">
    <property type="entry name" value="BZIP"/>
    <property type="match status" value="1"/>
</dbReference>
<dbReference type="GO" id="GO:0007623">
    <property type="term" value="P:circadian rhythm"/>
    <property type="evidence" value="ECO:0007669"/>
    <property type="project" value="TreeGrafter"/>
</dbReference>
<proteinExistence type="inferred from homology"/>
<dbReference type="PANTHER" id="PTHR15284">
    <property type="entry name" value="NUCLEAR FACTOR INTERLEUKIN-3-REGULATED PROTEIN"/>
    <property type="match status" value="1"/>
</dbReference>
<evidence type="ECO:0000256" key="6">
    <source>
        <dbReference type="SAM" id="Coils"/>
    </source>
</evidence>
<evidence type="ECO:0000256" key="3">
    <source>
        <dbReference type="ARBA" id="ARBA00023125"/>
    </source>
</evidence>
<dbReference type="GO" id="GO:0003677">
    <property type="term" value="F:DNA binding"/>
    <property type="evidence" value="ECO:0007669"/>
    <property type="project" value="UniProtKB-KW"/>
</dbReference>
<feature type="compositionally biased region" description="Gly residues" evidence="7">
    <location>
        <begin position="186"/>
        <end position="196"/>
    </location>
</feature>
<keyword evidence="3" id="KW-0238">DNA-binding</keyword>
<evidence type="ECO:0000259" key="8">
    <source>
        <dbReference type="PROSITE" id="PS50217"/>
    </source>
</evidence>
<feature type="compositionally biased region" description="Low complexity" evidence="7">
    <location>
        <begin position="153"/>
        <end position="162"/>
    </location>
</feature>
<dbReference type="PANTHER" id="PTHR15284:SF0">
    <property type="entry name" value="GH23983P"/>
    <property type="match status" value="1"/>
</dbReference>
<evidence type="ECO:0000256" key="1">
    <source>
        <dbReference type="ARBA" id="ARBA00006079"/>
    </source>
</evidence>
<feature type="region of interest" description="Disordered" evidence="7">
    <location>
        <begin position="304"/>
        <end position="374"/>
    </location>
</feature>
<keyword evidence="4" id="KW-0804">Transcription</keyword>
<feature type="compositionally biased region" description="Low complexity" evidence="7">
    <location>
        <begin position="324"/>
        <end position="333"/>
    </location>
</feature>
<evidence type="ECO:0000256" key="7">
    <source>
        <dbReference type="SAM" id="MobiDB-lite"/>
    </source>
</evidence>
<dbReference type="InterPro" id="IPR004827">
    <property type="entry name" value="bZIP"/>
</dbReference>
<keyword evidence="10" id="KW-1185">Reference proteome</keyword>
<keyword evidence="2" id="KW-0805">Transcription regulation</keyword>
<dbReference type="Gene3D" id="1.20.5.170">
    <property type="match status" value="1"/>
</dbReference>
<dbReference type="AlphaFoldDB" id="A0AAE0YB09"/>
<evidence type="ECO:0000313" key="10">
    <source>
        <dbReference type="Proteomes" id="UP001283361"/>
    </source>
</evidence>
<dbReference type="SUPFAM" id="SSF57959">
    <property type="entry name" value="Leucine zipper domain"/>
    <property type="match status" value="1"/>
</dbReference>
<dbReference type="CDD" id="cd14695">
    <property type="entry name" value="bZIP_HLF"/>
    <property type="match status" value="1"/>
</dbReference>
<reference evidence="9" key="1">
    <citation type="journal article" date="2023" name="G3 (Bethesda)">
        <title>A reference genome for the long-term kleptoplast-retaining sea slug Elysia crispata morphotype clarki.</title>
        <authorList>
            <person name="Eastman K.E."/>
            <person name="Pendleton A.L."/>
            <person name="Shaikh M.A."/>
            <person name="Suttiyut T."/>
            <person name="Ogas R."/>
            <person name="Tomko P."/>
            <person name="Gavelis G."/>
            <person name="Widhalm J.R."/>
            <person name="Wisecaver J.H."/>
        </authorList>
    </citation>
    <scope>NUCLEOTIDE SEQUENCE</scope>
    <source>
        <strain evidence="9">ECLA1</strain>
    </source>
</reference>
<dbReference type="Proteomes" id="UP001283361">
    <property type="component" value="Unassembled WGS sequence"/>
</dbReference>
<organism evidence="9 10">
    <name type="scientific">Elysia crispata</name>
    <name type="common">lettuce slug</name>
    <dbReference type="NCBI Taxonomy" id="231223"/>
    <lineage>
        <taxon>Eukaryota</taxon>
        <taxon>Metazoa</taxon>
        <taxon>Spiralia</taxon>
        <taxon>Lophotrochozoa</taxon>
        <taxon>Mollusca</taxon>
        <taxon>Gastropoda</taxon>
        <taxon>Heterobranchia</taxon>
        <taxon>Euthyneura</taxon>
        <taxon>Panpulmonata</taxon>
        <taxon>Sacoglossa</taxon>
        <taxon>Placobranchoidea</taxon>
        <taxon>Plakobranchidae</taxon>
        <taxon>Elysia</taxon>
    </lineage>
</organism>
<protein>
    <recommendedName>
        <fullName evidence="8">BZIP domain-containing protein</fullName>
    </recommendedName>
</protein>
<evidence type="ECO:0000256" key="4">
    <source>
        <dbReference type="ARBA" id="ARBA00023163"/>
    </source>
</evidence>